<evidence type="ECO:0008006" key="2">
    <source>
        <dbReference type="Google" id="ProtNLM"/>
    </source>
</evidence>
<dbReference type="CDD" id="cd18809">
    <property type="entry name" value="SF1_C_RecD"/>
    <property type="match status" value="1"/>
</dbReference>
<dbReference type="PANTHER" id="PTHR47642">
    <property type="entry name" value="ATP-DEPENDENT DNA HELICASE"/>
    <property type="match status" value="1"/>
</dbReference>
<evidence type="ECO:0000313" key="1">
    <source>
        <dbReference type="EnsemblMetazoa" id="Aqu2.1.00041_001"/>
    </source>
</evidence>
<sequence length="167" mass="18525">MQASPIRIAHPNTVPSNKHETTFWLRGRCRKDIIRLQFPLTLALATTIHKVQGLTLEQIVNMKGGKFNAGQAYVAFSRVKSIEGLHILNFNVSSIVKSDAGDEKMERLKNNLLPSLPQLQCVSLCSNHTTKSLPNVRSINSKLDDIIGDSNIECIVTKLQLPNPSLI</sequence>
<dbReference type="InterPro" id="IPR051055">
    <property type="entry name" value="PIF1_helicase"/>
</dbReference>
<reference evidence="1" key="1">
    <citation type="submission" date="2017-05" db="UniProtKB">
        <authorList>
            <consortium name="EnsemblMetazoa"/>
        </authorList>
    </citation>
    <scope>IDENTIFICATION</scope>
</reference>
<dbReference type="InParanoid" id="A0A1X7SDA6"/>
<dbReference type="PANTHER" id="PTHR47642:SF8">
    <property type="entry name" value="ATP-DEPENDENT DNA HELICASE"/>
    <property type="match status" value="1"/>
</dbReference>
<dbReference type="eggNOG" id="KOG0987">
    <property type="taxonomic scope" value="Eukaryota"/>
</dbReference>
<proteinExistence type="predicted"/>
<protein>
    <recommendedName>
        <fullName evidence="2">ATP-dependent DNA helicase</fullName>
    </recommendedName>
</protein>
<dbReference type="InterPro" id="IPR027417">
    <property type="entry name" value="P-loop_NTPase"/>
</dbReference>
<dbReference type="AlphaFoldDB" id="A0A1X7SDA6"/>
<organism evidence="1">
    <name type="scientific">Amphimedon queenslandica</name>
    <name type="common">Sponge</name>
    <dbReference type="NCBI Taxonomy" id="400682"/>
    <lineage>
        <taxon>Eukaryota</taxon>
        <taxon>Metazoa</taxon>
        <taxon>Porifera</taxon>
        <taxon>Demospongiae</taxon>
        <taxon>Heteroscleromorpha</taxon>
        <taxon>Haplosclerida</taxon>
        <taxon>Niphatidae</taxon>
        <taxon>Amphimedon</taxon>
    </lineage>
</organism>
<accession>A0A1X7SDA6</accession>
<dbReference type="STRING" id="400682.A0A1X7SDA6"/>
<dbReference type="EnsemblMetazoa" id="Aqu2.1.00041_001">
    <property type="protein sequence ID" value="Aqu2.1.00041_001"/>
    <property type="gene ID" value="Aqu2.1.00041"/>
</dbReference>
<name>A0A1X7SDA6_AMPQE</name>
<dbReference type="SUPFAM" id="SSF52540">
    <property type="entry name" value="P-loop containing nucleoside triphosphate hydrolases"/>
    <property type="match status" value="1"/>
</dbReference>